<feature type="transmembrane region" description="Helical" evidence="1">
    <location>
        <begin position="37"/>
        <end position="57"/>
    </location>
</feature>
<dbReference type="AlphaFoldDB" id="A0A1Y5SQ93"/>
<dbReference type="InterPro" id="IPR006750">
    <property type="entry name" value="YdcZ"/>
</dbReference>
<feature type="transmembrane region" description="Helical" evidence="1">
    <location>
        <begin position="6"/>
        <end position="25"/>
    </location>
</feature>
<dbReference type="OrthoDB" id="370053at2"/>
<organism evidence="2 3">
    <name type="scientific">Roseovarius litorisediminis</name>
    <dbReference type="NCBI Taxonomy" id="1312363"/>
    <lineage>
        <taxon>Bacteria</taxon>
        <taxon>Pseudomonadati</taxon>
        <taxon>Pseudomonadota</taxon>
        <taxon>Alphaproteobacteria</taxon>
        <taxon>Rhodobacterales</taxon>
        <taxon>Roseobacteraceae</taxon>
        <taxon>Roseovarius</taxon>
    </lineage>
</organism>
<evidence type="ECO:0000313" key="3">
    <source>
        <dbReference type="Proteomes" id="UP000193827"/>
    </source>
</evidence>
<sequence length="149" mass="15452">MSEGYWIALVGIFFAGVAISTQAPINARLGISLGDSMAAALISFGVGFLLLLIVVVLRDALPKVDALRGVPWWAWGGGVLGAYYVWVAVYSVPKLGVLTLTAALILGQIVGSIALDAFGAFGLPVREIAWPRLLAAIMVAGGVLLSTQG</sequence>
<evidence type="ECO:0000313" key="2">
    <source>
        <dbReference type="EMBL" id="SLN42882.1"/>
    </source>
</evidence>
<feature type="transmembrane region" description="Helical" evidence="1">
    <location>
        <begin position="97"/>
        <end position="123"/>
    </location>
</feature>
<feature type="transmembrane region" description="Helical" evidence="1">
    <location>
        <begin position="72"/>
        <end position="90"/>
    </location>
</feature>
<dbReference type="GO" id="GO:0005886">
    <property type="term" value="C:plasma membrane"/>
    <property type="evidence" value="ECO:0007669"/>
    <property type="project" value="TreeGrafter"/>
</dbReference>
<dbReference type="EMBL" id="FWFL01000005">
    <property type="protein sequence ID" value="SLN42882.1"/>
    <property type="molecule type" value="Genomic_DNA"/>
</dbReference>
<dbReference type="Pfam" id="PF04657">
    <property type="entry name" value="DMT_YdcZ"/>
    <property type="match status" value="1"/>
</dbReference>
<feature type="transmembrane region" description="Helical" evidence="1">
    <location>
        <begin position="129"/>
        <end position="147"/>
    </location>
</feature>
<dbReference type="Proteomes" id="UP000193827">
    <property type="component" value="Unassembled WGS sequence"/>
</dbReference>
<dbReference type="PANTHER" id="PTHR34821:SF2">
    <property type="entry name" value="INNER MEMBRANE PROTEIN YDCZ"/>
    <property type="match status" value="1"/>
</dbReference>
<dbReference type="PANTHER" id="PTHR34821">
    <property type="entry name" value="INNER MEMBRANE PROTEIN YDCZ"/>
    <property type="match status" value="1"/>
</dbReference>
<proteinExistence type="predicted"/>
<reference evidence="2 3" key="1">
    <citation type="submission" date="2017-03" db="EMBL/GenBank/DDBJ databases">
        <authorList>
            <person name="Afonso C.L."/>
            <person name="Miller P.J."/>
            <person name="Scott M.A."/>
            <person name="Spackman E."/>
            <person name="Goraichik I."/>
            <person name="Dimitrov K.M."/>
            <person name="Suarez D.L."/>
            <person name="Swayne D.E."/>
        </authorList>
    </citation>
    <scope>NUCLEOTIDE SEQUENCE [LARGE SCALE GENOMIC DNA]</scope>
    <source>
        <strain evidence="2 3">CECT 8287</strain>
    </source>
</reference>
<dbReference type="RefSeq" id="WP_085892370.1">
    <property type="nucleotide sequence ID" value="NZ_FWFL01000005.1"/>
</dbReference>
<gene>
    <name evidence="2" type="primary">ydcZ</name>
    <name evidence="2" type="ORF">PEL8287_02135</name>
</gene>
<keyword evidence="1" id="KW-0472">Membrane</keyword>
<keyword evidence="1" id="KW-1133">Transmembrane helix</keyword>
<accession>A0A1Y5SQ93</accession>
<evidence type="ECO:0000256" key="1">
    <source>
        <dbReference type="SAM" id="Phobius"/>
    </source>
</evidence>
<protein>
    <submittedName>
        <fullName evidence="2">Inner membrane protein YdcZ</fullName>
    </submittedName>
</protein>
<keyword evidence="3" id="KW-1185">Reference proteome</keyword>
<keyword evidence="1" id="KW-0812">Transmembrane</keyword>
<name>A0A1Y5SQ93_9RHOB</name>